<keyword evidence="3" id="KW-0812">Transmembrane</keyword>
<feature type="compositionally biased region" description="Polar residues" evidence="2">
    <location>
        <begin position="378"/>
        <end position="387"/>
    </location>
</feature>
<evidence type="ECO:0000256" key="1">
    <source>
        <dbReference type="SAM" id="Coils"/>
    </source>
</evidence>
<evidence type="ECO:0000256" key="2">
    <source>
        <dbReference type="SAM" id="MobiDB-lite"/>
    </source>
</evidence>
<evidence type="ECO:0000256" key="3">
    <source>
        <dbReference type="SAM" id="Phobius"/>
    </source>
</evidence>
<comment type="caution">
    <text evidence="5">The sequence shown here is derived from an EMBL/GenBank/DDBJ whole genome shotgun (WGS) entry which is preliminary data.</text>
</comment>
<dbReference type="AlphaFoldDB" id="A0AAE2BLK1"/>
<gene>
    <name evidence="5" type="ORF">Sango_2318000</name>
</gene>
<keyword evidence="3" id="KW-0472">Membrane</keyword>
<dbReference type="Pfam" id="PF10536">
    <property type="entry name" value="PMD"/>
    <property type="match status" value="1"/>
</dbReference>
<feature type="region of interest" description="Disordered" evidence="2">
    <location>
        <begin position="404"/>
        <end position="429"/>
    </location>
</feature>
<dbReference type="InterPro" id="IPR019557">
    <property type="entry name" value="AminoTfrase-like_pln_mobile"/>
</dbReference>
<protein>
    <recommendedName>
        <fullName evidence="4">Aminotransferase-like plant mobile domain-containing protein</fullName>
    </recommendedName>
</protein>
<keyword evidence="6" id="KW-1185">Reference proteome</keyword>
<feature type="region of interest" description="Disordered" evidence="2">
    <location>
        <begin position="345"/>
        <end position="387"/>
    </location>
</feature>
<keyword evidence="3" id="KW-1133">Transmembrane helix</keyword>
<dbReference type="EMBL" id="JACGWL010000013">
    <property type="protein sequence ID" value="KAK4389810.1"/>
    <property type="molecule type" value="Genomic_DNA"/>
</dbReference>
<feature type="transmembrane region" description="Helical" evidence="3">
    <location>
        <begin position="582"/>
        <end position="601"/>
    </location>
</feature>
<evidence type="ECO:0000313" key="5">
    <source>
        <dbReference type="EMBL" id="KAK4389810.1"/>
    </source>
</evidence>
<feature type="domain" description="Aminotransferase-like plant mobile" evidence="4">
    <location>
        <begin position="23"/>
        <end position="237"/>
    </location>
</feature>
<evidence type="ECO:0000313" key="6">
    <source>
        <dbReference type="Proteomes" id="UP001289374"/>
    </source>
</evidence>
<dbReference type="PANTHER" id="PTHR36607">
    <property type="entry name" value="1,2-DIHYDROXY-3-KETO-5-METHYLTHIOPENTENE DIOXYGENASE 4"/>
    <property type="match status" value="1"/>
</dbReference>
<proteinExistence type="predicted"/>
<feature type="coiled-coil region" evidence="1">
    <location>
        <begin position="472"/>
        <end position="555"/>
    </location>
</feature>
<sequence length="602" mass="68201">MSTRNPLGDIAIHERWSTAEEALLAKLCIERSLKEEVYLAAYLACWLCLFVLPGKDVNSIRPSTFKMASLMANGRRVNLAIPVLASIYEGLNTIATSPKPAGTSHSFPIHFVYAWLACYFKTHYSVWQELRGPKMTRFSGEGGVKYYEPRETHKRIHKAEFVSWACNMLVKDEPFKFVDDGSAEELDHSYFVAIRSSYLTLRQGDRFIIEPYSPQRFGRQFRYYQDVPGSLRYNTRVASLEEGLRYWRLCVVSKSSSKAWFPCLPANAKKLCSGAYKAWWAKIHGTCFDDNIACLIRPKSIKITLKRKKDEDKQVDGGENDPPHALIPPIMIECDSQAAVVEASKGKCSSHNVADSDSSNKDRHWKRQRKEAMPLKATETNENASRSSLANFVAELEDEVQSIDVGEESETSHSSTMTPPLGMGLRRKQSSPPIAVSVLKDVSKVEESLNMFFANVRAYDEARSLSSEKLSQSLHEQQLKEVKARLQDVQAKASEEASEIQSAMDELEHVEEDIAVSKGRRTNLRATLKEKRQLNHDTQAKVREVEKDLAALESTDPLDDAIVQNLESSRANLGILTENFCFGIFLSLLFFFFFLLFWNMIK</sequence>
<reference evidence="5" key="2">
    <citation type="journal article" date="2024" name="Plant">
        <title>Genomic evolution and insights into agronomic trait innovations of Sesamum species.</title>
        <authorList>
            <person name="Miao H."/>
            <person name="Wang L."/>
            <person name="Qu L."/>
            <person name="Liu H."/>
            <person name="Sun Y."/>
            <person name="Le M."/>
            <person name="Wang Q."/>
            <person name="Wei S."/>
            <person name="Zheng Y."/>
            <person name="Lin W."/>
            <person name="Duan Y."/>
            <person name="Cao H."/>
            <person name="Xiong S."/>
            <person name="Wang X."/>
            <person name="Wei L."/>
            <person name="Li C."/>
            <person name="Ma Q."/>
            <person name="Ju M."/>
            <person name="Zhao R."/>
            <person name="Li G."/>
            <person name="Mu C."/>
            <person name="Tian Q."/>
            <person name="Mei H."/>
            <person name="Zhang T."/>
            <person name="Gao T."/>
            <person name="Zhang H."/>
        </authorList>
    </citation>
    <scope>NUCLEOTIDE SEQUENCE</scope>
    <source>
        <strain evidence="5">K16</strain>
    </source>
</reference>
<feature type="region of interest" description="Disordered" evidence="2">
    <location>
        <begin position="307"/>
        <end position="327"/>
    </location>
</feature>
<reference evidence="5" key="1">
    <citation type="submission" date="2020-06" db="EMBL/GenBank/DDBJ databases">
        <authorList>
            <person name="Li T."/>
            <person name="Hu X."/>
            <person name="Zhang T."/>
            <person name="Song X."/>
            <person name="Zhang H."/>
            <person name="Dai N."/>
            <person name="Sheng W."/>
            <person name="Hou X."/>
            <person name="Wei L."/>
        </authorList>
    </citation>
    <scope>NUCLEOTIDE SEQUENCE</scope>
    <source>
        <strain evidence="5">K16</strain>
        <tissue evidence="5">Leaf</tissue>
    </source>
</reference>
<keyword evidence="1" id="KW-0175">Coiled coil</keyword>
<organism evidence="5 6">
    <name type="scientific">Sesamum angolense</name>
    <dbReference type="NCBI Taxonomy" id="2727404"/>
    <lineage>
        <taxon>Eukaryota</taxon>
        <taxon>Viridiplantae</taxon>
        <taxon>Streptophyta</taxon>
        <taxon>Embryophyta</taxon>
        <taxon>Tracheophyta</taxon>
        <taxon>Spermatophyta</taxon>
        <taxon>Magnoliopsida</taxon>
        <taxon>eudicotyledons</taxon>
        <taxon>Gunneridae</taxon>
        <taxon>Pentapetalae</taxon>
        <taxon>asterids</taxon>
        <taxon>lamiids</taxon>
        <taxon>Lamiales</taxon>
        <taxon>Pedaliaceae</taxon>
        <taxon>Sesamum</taxon>
    </lineage>
</organism>
<feature type="compositionally biased region" description="Polar residues" evidence="2">
    <location>
        <begin position="347"/>
        <end position="357"/>
    </location>
</feature>
<dbReference type="PANTHER" id="PTHR36607:SF23">
    <property type="entry name" value="AMINOTRANSFERASE-LIKE PLANT MOBILE DOMAIN-CONTAINING PROTEIN"/>
    <property type="match status" value="1"/>
</dbReference>
<accession>A0AAE2BLK1</accession>
<name>A0AAE2BLK1_9LAMI</name>
<evidence type="ECO:0000259" key="4">
    <source>
        <dbReference type="Pfam" id="PF10536"/>
    </source>
</evidence>
<dbReference type="Proteomes" id="UP001289374">
    <property type="component" value="Unassembled WGS sequence"/>
</dbReference>